<keyword evidence="14" id="KW-1185">Reference proteome</keyword>
<evidence type="ECO:0000256" key="2">
    <source>
        <dbReference type="ARBA" id="ARBA00008289"/>
    </source>
</evidence>
<evidence type="ECO:0000313" key="13">
    <source>
        <dbReference type="EMBL" id="KAF5927669.1"/>
    </source>
</evidence>
<comment type="subcellular location">
    <subcellularLocation>
        <location evidence="1">Nucleus</location>
    </subcellularLocation>
</comment>
<evidence type="ECO:0000256" key="5">
    <source>
        <dbReference type="ARBA" id="ARBA00023015"/>
    </source>
</evidence>
<dbReference type="GO" id="GO:0005634">
    <property type="term" value="C:nucleus"/>
    <property type="evidence" value="ECO:0007669"/>
    <property type="project" value="UniProtKB-SubCell"/>
</dbReference>
<dbReference type="PANTHER" id="PTHR45776:SF1">
    <property type="entry name" value="TRANSCRIPTION FACTOR EC"/>
    <property type="match status" value="1"/>
</dbReference>
<comment type="similarity">
    <text evidence="2">Belongs to the MiT/TFE family.</text>
</comment>
<dbReference type="PANTHER" id="PTHR45776">
    <property type="entry name" value="MIP04163P"/>
    <property type="match status" value="1"/>
</dbReference>
<keyword evidence="5" id="KW-0805">Transcription regulation</keyword>
<dbReference type="CDD" id="cd18925">
    <property type="entry name" value="bHLHzip_TFEC"/>
    <property type="match status" value="1"/>
</dbReference>
<evidence type="ECO:0000256" key="8">
    <source>
        <dbReference type="ARBA" id="ARBA00023163"/>
    </source>
</evidence>
<dbReference type="GO" id="GO:0000978">
    <property type="term" value="F:RNA polymerase II cis-regulatory region sequence-specific DNA binding"/>
    <property type="evidence" value="ECO:0007669"/>
    <property type="project" value="TreeGrafter"/>
</dbReference>
<evidence type="ECO:0000256" key="7">
    <source>
        <dbReference type="ARBA" id="ARBA00023159"/>
    </source>
</evidence>
<feature type="region of interest" description="Disordered" evidence="11">
    <location>
        <begin position="156"/>
        <end position="186"/>
    </location>
</feature>
<reference evidence="13 14" key="1">
    <citation type="journal article" date="2020" name="Mol. Biol. Evol.">
        <title>Interspecific Gene Flow and the Evolution of Specialization in Black and White Rhinoceros.</title>
        <authorList>
            <person name="Moodley Y."/>
            <person name="Westbury M.V."/>
            <person name="Russo I.M."/>
            <person name="Gopalakrishnan S."/>
            <person name="Rakotoarivelo A."/>
            <person name="Olsen R.A."/>
            <person name="Prost S."/>
            <person name="Tunstall T."/>
            <person name="Ryder O.A."/>
            <person name="Dalen L."/>
            <person name="Bruford M.W."/>
        </authorList>
    </citation>
    <scope>NUCLEOTIDE SEQUENCE [LARGE SCALE GENOMIC DNA]</scope>
    <source>
        <strain evidence="13">SBR-YM</strain>
        <tissue evidence="13">Skin</tissue>
    </source>
</reference>
<gene>
    <name evidence="13" type="ORF">HPG69_000573</name>
</gene>
<evidence type="ECO:0000259" key="12">
    <source>
        <dbReference type="PROSITE" id="PS50888"/>
    </source>
</evidence>
<sequence length="472" mass="53504">MPHLRAELLYDVLGTSSGQKSEWTIELHPSQILSEKTLRLKKKSENISLQYQNQYTFCEDMDKRCEENDAENRFTLMISFSREKSESKAYDCPSQMQGTFHMMDDLLFPSELYLPLKIFPVSAHLESPARTQLQKVQRQQVKPFMTLDHQIVNQTLKRSHPPTPSSALLVQQGHPSPESDTGFTGNPLTKLLSLRKEDDNAEWHMEDVIEDIIGMESSFKEEGTDSPLLMQRTLSGSILDVYSGEQGISPVNMGLTSASCPSSLPMKREITVERRRRYNINYRIKELGTLIPKSNDPDMRWNKGTILKASVEYIKWLQKEQQRARELEHRQKKLEQANRRLILRIQELEIQARAHGLPTMASLGTVDLGAHVTKPQTHLEQNSVDYSQQLTLSQGTSPDLCDQAMAFSDPLSHFTDLSFSAALKEEQRLGDMLLDDTISPFGTDPLLSATSPAVSKESSRRSSFSSDDGDDL</sequence>
<feature type="coiled-coil region" evidence="10">
    <location>
        <begin position="317"/>
        <end position="351"/>
    </location>
</feature>
<dbReference type="Gene3D" id="4.10.280.10">
    <property type="entry name" value="Helix-loop-helix DNA-binding domain"/>
    <property type="match status" value="1"/>
</dbReference>
<keyword evidence="4" id="KW-0678">Repressor</keyword>
<name>A0A7J7FI03_DICBM</name>
<dbReference type="InterPro" id="IPR011598">
    <property type="entry name" value="bHLH_dom"/>
</dbReference>
<evidence type="ECO:0000313" key="14">
    <source>
        <dbReference type="Proteomes" id="UP000551758"/>
    </source>
</evidence>
<proteinExistence type="inferred from homology"/>
<feature type="domain" description="BHLH" evidence="12">
    <location>
        <begin position="264"/>
        <end position="317"/>
    </location>
</feature>
<dbReference type="InterPro" id="IPR036638">
    <property type="entry name" value="HLH_DNA-bd_sf"/>
</dbReference>
<dbReference type="Pfam" id="PF00010">
    <property type="entry name" value="HLH"/>
    <property type="match status" value="1"/>
</dbReference>
<keyword evidence="9" id="KW-0539">Nucleus</keyword>
<dbReference type="SUPFAM" id="SSF47459">
    <property type="entry name" value="HLH, helix-loop-helix DNA-binding domain"/>
    <property type="match status" value="1"/>
</dbReference>
<evidence type="ECO:0000256" key="4">
    <source>
        <dbReference type="ARBA" id="ARBA00022491"/>
    </source>
</evidence>
<dbReference type="AlphaFoldDB" id="A0A7J7FI03"/>
<keyword evidence="8" id="KW-0804">Transcription</keyword>
<evidence type="ECO:0000256" key="10">
    <source>
        <dbReference type="SAM" id="Coils"/>
    </source>
</evidence>
<dbReference type="GO" id="GO:0046983">
    <property type="term" value="F:protein dimerization activity"/>
    <property type="evidence" value="ECO:0007669"/>
    <property type="project" value="InterPro"/>
</dbReference>
<dbReference type="SMART" id="SM00353">
    <property type="entry name" value="HLH"/>
    <property type="match status" value="1"/>
</dbReference>
<accession>A0A7J7FI03</accession>
<dbReference type="InterPro" id="IPR021802">
    <property type="entry name" value="MiT/TFE_C"/>
</dbReference>
<comment type="caution">
    <text evidence="13">The sequence shown here is derived from an EMBL/GenBank/DDBJ whole genome shotgun (WGS) entry which is preliminary data.</text>
</comment>
<evidence type="ECO:0000256" key="11">
    <source>
        <dbReference type="SAM" id="MobiDB-lite"/>
    </source>
</evidence>
<dbReference type="GO" id="GO:0000981">
    <property type="term" value="F:DNA-binding transcription factor activity, RNA polymerase II-specific"/>
    <property type="evidence" value="ECO:0007669"/>
    <property type="project" value="TreeGrafter"/>
</dbReference>
<keyword evidence="10" id="KW-0175">Coiled coil</keyword>
<dbReference type="Pfam" id="PF11851">
    <property type="entry name" value="DUF3371"/>
    <property type="match status" value="1"/>
</dbReference>
<protein>
    <recommendedName>
        <fullName evidence="3">Transcription factor EC</fullName>
    </recommendedName>
</protein>
<keyword evidence="6" id="KW-0238">DNA-binding</keyword>
<organism evidence="13 14">
    <name type="scientific">Diceros bicornis minor</name>
    <name type="common">South-central black rhinoceros</name>
    <dbReference type="NCBI Taxonomy" id="77932"/>
    <lineage>
        <taxon>Eukaryota</taxon>
        <taxon>Metazoa</taxon>
        <taxon>Chordata</taxon>
        <taxon>Craniata</taxon>
        <taxon>Vertebrata</taxon>
        <taxon>Euteleostomi</taxon>
        <taxon>Mammalia</taxon>
        <taxon>Eutheria</taxon>
        <taxon>Laurasiatheria</taxon>
        <taxon>Perissodactyla</taxon>
        <taxon>Rhinocerotidae</taxon>
        <taxon>Diceros</taxon>
    </lineage>
</organism>
<evidence type="ECO:0000256" key="9">
    <source>
        <dbReference type="ARBA" id="ARBA00023242"/>
    </source>
</evidence>
<dbReference type="FunFam" id="4.10.280.10:FF:000003">
    <property type="entry name" value="microphthalmia-associated transcription factor isoform X1"/>
    <property type="match status" value="1"/>
</dbReference>
<keyword evidence="7" id="KW-0010">Activator</keyword>
<evidence type="ECO:0000256" key="6">
    <source>
        <dbReference type="ARBA" id="ARBA00023125"/>
    </source>
</evidence>
<evidence type="ECO:0000256" key="3">
    <source>
        <dbReference type="ARBA" id="ARBA00019430"/>
    </source>
</evidence>
<feature type="region of interest" description="Disordered" evidence="11">
    <location>
        <begin position="444"/>
        <end position="472"/>
    </location>
</feature>
<dbReference type="Proteomes" id="UP000551758">
    <property type="component" value="Unassembled WGS sequence"/>
</dbReference>
<dbReference type="EMBL" id="JACDTQ010000550">
    <property type="protein sequence ID" value="KAF5927669.1"/>
    <property type="molecule type" value="Genomic_DNA"/>
</dbReference>
<evidence type="ECO:0000256" key="1">
    <source>
        <dbReference type="ARBA" id="ARBA00004123"/>
    </source>
</evidence>
<dbReference type="PROSITE" id="PS50888">
    <property type="entry name" value="BHLH"/>
    <property type="match status" value="1"/>
</dbReference>